<organism evidence="1 2">
    <name type="scientific">Paucilactobacillus hokkaidonensis JCM 18461</name>
    <dbReference type="NCBI Taxonomy" id="1291742"/>
    <lineage>
        <taxon>Bacteria</taxon>
        <taxon>Bacillati</taxon>
        <taxon>Bacillota</taxon>
        <taxon>Bacilli</taxon>
        <taxon>Lactobacillales</taxon>
        <taxon>Lactobacillaceae</taxon>
        <taxon>Paucilactobacillus</taxon>
    </lineage>
</organism>
<gene>
    <name evidence="1" type="ORF">LOOC260_113250</name>
</gene>
<dbReference type="RefSeq" id="WP_041093793.1">
    <property type="nucleotide sequence ID" value="NZ_AP014680.1"/>
</dbReference>
<dbReference type="STRING" id="1291742.LOOC260_113250"/>
<evidence type="ECO:0008006" key="3">
    <source>
        <dbReference type="Google" id="ProtNLM"/>
    </source>
</evidence>
<name>A0A0A1GZG4_9LACO</name>
<dbReference type="Proteomes" id="UP000031620">
    <property type="component" value="Chromosome"/>
</dbReference>
<sequence length="312" mass="36203">MDSILTTEQIKQLTQAQQLLQEKNWSKASAILEGLYQDVSDIEISHLLVESLYMDRQYKLAQQYADEHRSSYLATQELYKLMIELLLSNHQFIIARQFALLSGQTQWQKTALTEIEQQELKDLSELGATIKTNTRQFYHLGDENFIEQKRRFEAAYQLPLAQYVMGAKFLLRDPFTNPLIRSSILQALQRLNFKETVKLYWLDGQEHEINCQTLQPVDKNTQVMAVLAQFETELGQKDPITLQILTQEFQLQMAFCYPLIDQVVTNANIWVEVAIKRTTQANLQADPSTSKIIKWQDKLALLSQELLQNTVN</sequence>
<dbReference type="KEGG" id="lho:LOOC260_113250"/>
<accession>A0A0A1GZG4</accession>
<evidence type="ECO:0000313" key="1">
    <source>
        <dbReference type="EMBL" id="BAP85861.1"/>
    </source>
</evidence>
<dbReference type="EMBL" id="AP014680">
    <property type="protein sequence ID" value="BAP85861.1"/>
    <property type="molecule type" value="Genomic_DNA"/>
</dbReference>
<reference evidence="1 2" key="1">
    <citation type="submission" date="2014-11" db="EMBL/GenBank/DDBJ databases">
        <title>Complete genome sequence and analysis of Lactobacillus hokkaidonensis LOOC260T.</title>
        <authorList>
            <person name="Tanizawa Y."/>
            <person name="Tohno M."/>
            <person name="Kaminuma E."/>
            <person name="Nakamura Y."/>
            <person name="Arita M."/>
        </authorList>
    </citation>
    <scope>NUCLEOTIDE SEQUENCE [LARGE SCALE GENOMIC DNA]</scope>
    <source>
        <strain evidence="1 2">LOOC260</strain>
    </source>
</reference>
<evidence type="ECO:0000313" key="2">
    <source>
        <dbReference type="Proteomes" id="UP000031620"/>
    </source>
</evidence>
<proteinExistence type="predicted"/>
<dbReference type="AlphaFoldDB" id="A0A0A1GZG4"/>
<protein>
    <recommendedName>
        <fullName evidence="3">TPR repeat-containing protein</fullName>
    </recommendedName>
</protein>
<dbReference type="HOGENOM" id="CLU_074772_1_0_9"/>